<feature type="transmembrane region" description="Helical" evidence="1">
    <location>
        <begin position="38"/>
        <end position="60"/>
    </location>
</feature>
<dbReference type="AlphaFoldDB" id="A0AAD8BNP6"/>
<name>A0AAD8BNP6_BIOPF</name>
<keyword evidence="3" id="KW-1185">Reference proteome</keyword>
<evidence type="ECO:0000313" key="3">
    <source>
        <dbReference type="Proteomes" id="UP001233172"/>
    </source>
</evidence>
<sequence length="106" mass="12213">MSSPSPCHNEDEHCCCCCFEVITQPPPKSLLERLKEGYLFSIVANLLLALLVVLVCVSLYETHTHRLLFHGWNHWNLFGEPFQVDEVLETPPPKKTVRPPLHDEYD</sequence>
<evidence type="ECO:0000313" key="2">
    <source>
        <dbReference type="EMBL" id="KAK0057397.1"/>
    </source>
</evidence>
<comment type="caution">
    <text evidence="2">The sequence shown here is derived from an EMBL/GenBank/DDBJ whole genome shotgun (WGS) entry which is preliminary data.</text>
</comment>
<reference evidence="2" key="2">
    <citation type="submission" date="2023-04" db="EMBL/GenBank/DDBJ databases">
        <authorList>
            <person name="Bu L."/>
            <person name="Lu L."/>
            <person name="Laidemitt M.R."/>
            <person name="Zhang S.M."/>
            <person name="Mutuku M."/>
            <person name="Mkoji G."/>
            <person name="Steinauer M."/>
            <person name="Loker E.S."/>
        </authorList>
    </citation>
    <scope>NUCLEOTIDE SEQUENCE</scope>
    <source>
        <strain evidence="2">KasaAsao</strain>
        <tissue evidence="2">Whole Snail</tissue>
    </source>
</reference>
<keyword evidence="1" id="KW-0472">Membrane</keyword>
<keyword evidence="1" id="KW-0812">Transmembrane</keyword>
<accession>A0AAD8BNP6</accession>
<dbReference type="Proteomes" id="UP001233172">
    <property type="component" value="Unassembled WGS sequence"/>
</dbReference>
<keyword evidence="1" id="KW-1133">Transmembrane helix</keyword>
<protein>
    <submittedName>
        <fullName evidence="2">Uncharacterized protein</fullName>
    </submittedName>
</protein>
<evidence type="ECO:0000256" key="1">
    <source>
        <dbReference type="SAM" id="Phobius"/>
    </source>
</evidence>
<gene>
    <name evidence="2" type="ORF">Bpfe_013204</name>
</gene>
<organism evidence="2 3">
    <name type="scientific">Biomphalaria pfeifferi</name>
    <name type="common">Bloodfluke planorb</name>
    <name type="synonym">Freshwater snail</name>
    <dbReference type="NCBI Taxonomy" id="112525"/>
    <lineage>
        <taxon>Eukaryota</taxon>
        <taxon>Metazoa</taxon>
        <taxon>Spiralia</taxon>
        <taxon>Lophotrochozoa</taxon>
        <taxon>Mollusca</taxon>
        <taxon>Gastropoda</taxon>
        <taxon>Heterobranchia</taxon>
        <taxon>Euthyneura</taxon>
        <taxon>Panpulmonata</taxon>
        <taxon>Hygrophila</taxon>
        <taxon>Lymnaeoidea</taxon>
        <taxon>Planorbidae</taxon>
        <taxon>Biomphalaria</taxon>
    </lineage>
</organism>
<proteinExistence type="predicted"/>
<dbReference type="EMBL" id="JASAOG010000055">
    <property type="protein sequence ID" value="KAK0057397.1"/>
    <property type="molecule type" value="Genomic_DNA"/>
</dbReference>
<reference evidence="2" key="1">
    <citation type="journal article" date="2023" name="PLoS Negl. Trop. Dis.">
        <title>A genome sequence for Biomphalaria pfeifferi, the major vector snail for the human-infecting parasite Schistosoma mansoni.</title>
        <authorList>
            <person name="Bu L."/>
            <person name="Lu L."/>
            <person name="Laidemitt M.R."/>
            <person name="Zhang S.M."/>
            <person name="Mutuku M."/>
            <person name="Mkoji G."/>
            <person name="Steinauer M."/>
            <person name="Loker E.S."/>
        </authorList>
    </citation>
    <scope>NUCLEOTIDE SEQUENCE</scope>
    <source>
        <strain evidence="2">KasaAsao</strain>
    </source>
</reference>